<dbReference type="InterPro" id="IPR029045">
    <property type="entry name" value="ClpP/crotonase-like_dom_sf"/>
</dbReference>
<dbReference type="PANTHER" id="PTHR42987">
    <property type="entry name" value="PEPTIDASE S49"/>
    <property type="match status" value="1"/>
</dbReference>
<accession>A0A2U3LDS6</accession>
<dbReference type="SUPFAM" id="SSF52096">
    <property type="entry name" value="ClpP/crotonase"/>
    <property type="match status" value="1"/>
</dbReference>
<evidence type="ECO:0000256" key="3">
    <source>
        <dbReference type="ARBA" id="ARBA00022801"/>
    </source>
</evidence>
<dbReference type="GO" id="GO:0008236">
    <property type="term" value="F:serine-type peptidase activity"/>
    <property type="evidence" value="ECO:0007669"/>
    <property type="project" value="UniProtKB-KW"/>
</dbReference>
<keyword evidence="2" id="KW-0645">Protease</keyword>
<evidence type="ECO:0000256" key="2">
    <source>
        <dbReference type="ARBA" id="ARBA00022670"/>
    </source>
</evidence>
<evidence type="ECO:0000256" key="1">
    <source>
        <dbReference type="ARBA" id="ARBA00008683"/>
    </source>
</evidence>
<dbReference type="EMBL" id="OMOD01000197">
    <property type="protein sequence ID" value="SPF50032.1"/>
    <property type="molecule type" value="Genomic_DNA"/>
</dbReference>
<dbReference type="PANTHER" id="PTHR42987:SF4">
    <property type="entry name" value="PROTEASE SOHB-RELATED"/>
    <property type="match status" value="1"/>
</dbReference>
<proteinExistence type="inferred from homology"/>
<dbReference type="Gene3D" id="6.20.330.10">
    <property type="match status" value="1"/>
</dbReference>
<dbReference type="Pfam" id="PF01343">
    <property type="entry name" value="Peptidase_S49"/>
    <property type="match status" value="1"/>
</dbReference>
<dbReference type="InterPro" id="IPR002142">
    <property type="entry name" value="Peptidase_S49"/>
</dbReference>
<evidence type="ECO:0000259" key="6">
    <source>
        <dbReference type="Pfam" id="PF01343"/>
    </source>
</evidence>
<dbReference type="AlphaFoldDB" id="A0A2U3LDS6"/>
<evidence type="ECO:0000256" key="4">
    <source>
        <dbReference type="ARBA" id="ARBA00022825"/>
    </source>
</evidence>
<dbReference type="GO" id="GO:0006508">
    <property type="term" value="P:proteolysis"/>
    <property type="evidence" value="ECO:0007669"/>
    <property type="project" value="UniProtKB-KW"/>
</dbReference>
<evidence type="ECO:0000256" key="5">
    <source>
        <dbReference type="SAM" id="Phobius"/>
    </source>
</evidence>
<feature type="transmembrane region" description="Helical" evidence="5">
    <location>
        <begin position="9"/>
        <end position="34"/>
    </location>
</feature>
<feature type="domain" description="Peptidase S49" evidence="6">
    <location>
        <begin position="108"/>
        <end position="258"/>
    </location>
</feature>
<keyword evidence="5" id="KW-1133">Transmembrane helix</keyword>
<reference evidence="8" key="1">
    <citation type="submission" date="2018-02" db="EMBL/GenBank/DDBJ databases">
        <authorList>
            <person name="Hausmann B."/>
        </authorList>
    </citation>
    <scope>NUCLEOTIDE SEQUENCE [LARGE SCALE GENOMIC DNA]</scope>
    <source>
        <strain evidence="8">Peat soil MAG SbA1</strain>
    </source>
</reference>
<sequence length="304" mass="33025">MADGRSRTLLWVLIGGGAFFLFVLAVFSIVYLTLHAGGGETGGITSFGDRIGVVDLDGVILSPQPVVGQLKKFGDDSSIKAIILHVNSPGGGVAASEEIYREVKRIRNEKKKKIVVSIESVGASGAYYVASASDKIYADQGSIVGSIGVIAQWVNYGDLLKWAKLKDVVIKTGEFKDTGNPARDLTPAEQAYMQSLIDNMFGQFIRAVADGRGLKYEDVKSFANGKVWSGEQAMSMKLIDNVGDFETAVAETAKSVGIKGEPTLVRPEKERKTLLDLLLGDVSQYLPSREKMLEQQVGFYYLWK</sequence>
<protein>
    <submittedName>
        <fullName evidence="7">Signal peptide peptidase A</fullName>
    </submittedName>
</protein>
<keyword evidence="5" id="KW-0812">Transmembrane</keyword>
<dbReference type="NCBIfam" id="TIGR00706">
    <property type="entry name" value="SppA_dom"/>
    <property type="match status" value="1"/>
</dbReference>
<keyword evidence="5" id="KW-0472">Membrane</keyword>
<dbReference type="CDD" id="cd07023">
    <property type="entry name" value="S49_Sppa_N_C"/>
    <property type="match status" value="1"/>
</dbReference>
<name>A0A2U3LDS6_9BACT</name>
<keyword evidence="3" id="KW-0378">Hydrolase</keyword>
<gene>
    <name evidence="7" type="ORF">SBA1_980035</name>
</gene>
<dbReference type="InterPro" id="IPR004635">
    <property type="entry name" value="Pept_S49_SppA"/>
</dbReference>
<comment type="similarity">
    <text evidence="1">Belongs to the peptidase S49 family.</text>
</comment>
<dbReference type="Proteomes" id="UP000238701">
    <property type="component" value="Unassembled WGS sequence"/>
</dbReference>
<dbReference type="OrthoDB" id="9764363at2"/>
<evidence type="ECO:0000313" key="7">
    <source>
        <dbReference type="EMBL" id="SPF50032.1"/>
    </source>
</evidence>
<organism evidence="7 8">
    <name type="scientific">Candidatus Sulfotelmatobacter kueseliae</name>
    <dbReference type="NCBI Taxonomy" id="2042962"/>
    <lineage>
        <taxon>Bacteria</taxon>
        <taxon>Pseudomonadati</taxon>
        <taxon>Acidobacteriota</taxon>
        <taxon>Terriglobia</taxon>
        <taxon>Terriglobales</taxon>
        <taxon>Candidatus Korobacteraceae</taxon>
        <taxon>Candidatus Sulfotelmatobacter</taxon>
    </lineage>
</organism>
<keyword evidence="4" id="KW-0720">Serine protease</keyword>
<dbReference type="Gene3D" id="3.90.226.10">
    <property type="entry name" value="2-enoyl-CoA Hydratase, Chain A, domain 1"/>
    <property type="match status" value="1"/>
</dbReference>
<dbReference type="InterPro" id="IPR047272">
    <property type="entry name" value="S49_SppA_C"/>
</dbReference>
<evidence type="ECO:0000313" key="8">
    <source>
        <dbReference type="Proteomes" id="UP000238701"/>
    </source>
</evidence>